<gene>
    <name evidence="2" type="ORF">ECPE_LOCUS14086</name>
</gene>
<proteinExistence type="predicted"/>
<dbReference type="Proteomes" id="UP000272942">
    <property type="component" value="Unassembled WGS sequence"/>
</dbReference>
<keyword evidence="3" id="KW-1185">Reference proteome</keyword>
<protein>
    <submittedName>
        <fullName evidence="4">COesterase domain-containing protein</fullName>
    </submittedName>
</protein>
<reference evidence="2 3" key="2">
    <citation type="submission" date="2018-11" db="EMBL/GenBank/DDBJ databases">
        <authorList>
            <consortium name="Pathogen Informatics"/>
        </authorList>
    </citation>
    <scope>NUCLEOTIDE SEQUENCE [LARGE SCALE GENOMIC DNA]</scope>
    <source>
        <strain evidence="2 3">Egypt</strain>
    </source>
</reference>
<dbReference type="Gene3D" id="3.40.50.1820">
    <property type="entry name" value="alpha/beta hydrolase"/>
    <property type="match status" value="1"/>
</dbReference>
<organism evidence="4">
    <name type="scientific">Echinostoma caproni</name>
    <dbReference type="NCBI Taxonomy" id="27848"/>
    <lineage>
        <taxon>Eukaryota</taxon>
        <taxon>Metazoa</taxon>
        <taxon>Spiralia</taxon>
        <taxon>Lophotrochozoa</taxon>
        <taxon>Platyhelminthes</taxon>
        <taxon>Trematoda</taxon>
        <taxon>Digenea</taxon>
        <taxon>Plagiorchiida</taxon>
        <taxon>Echinostomata</taxon>
        <taxon>Echinostomatoidea</taxon>
        <taxon>Echinostomatidae</taxon>
        <taxon>Echinostoma</taxon>
    </lineage>
</organism>
<evidence type="ECO:0000313" key="3">
    <source>
        <dbReference type="Proteomes" id="UP000272942"/>
    </source>
</evidence>
<dbReference type="WBParaSite" id="ECPE_0001412601-mRNA-1">
    <property type="protein sequence ID" value="ECPE_0001412601-mRNA-1"/>
    <property type="gene ID" value="ECPE_0001412601"/>
</dbReference>
<dbReference type="OrthoDB" id="408631at2759"/>
<dbReference type="InterPro" id="IPR029058">
    <property type="entry name" value="AB_hydrolase_fold"/>
</dbReference>
<feature type="domain" description="Carboxylesterase type B" evidence="1">
    <location>
        <begin position="1"/>
        <end position="85"/>
    </location>
</feature>
<evidence type="ECO:0000313" key="4">
    <source>
        <dbReference type="WBParaSite" id="ECPE_0001412601-mRNA-1"/>
    </source>
</evidence>
<reference evidence="4" key="1">
    <citation type="submission" date="2016-06" db="UniProtKB">
        <authorList>
            <consortium name="WormBaseParasite"/>
        </authorList>
    </citation>
    <scope>IDENTIFICATION</scope>
</reference>
<accession>A0A183B4F1</accession>
<dbReference type="AlphaFoldDB" id="A0A183B4F1"/>
<evidence type="ECO:0000313" key="2">
    <source>
        <dbReference type="EMBL" id="VDP91358.1"/>
    </source>
</evidence>
<dbReference type="SUPFAM" id="SSF53474">
    <property type="entry name" value="alpha/beta-Hydrolases"/>
    <property type="match status" value="1"/>
</dbReference>
<dbReference type="Pfam" id="PF00135">
    <property type="entry name" value="COesterase"/>
    <property type="match status" value="1"/>
</dbReference>
<evidence type="ECO:0000259" key="1">
    <source>
        <dbReference type="Pfam" id="PF00135"/>
    </source>
</evidence>
<dbReference type="EMBL" id="UZAN01056665">
    <property type="protein sequence ID" value="VDP91358.1"/>
    <property type="molecule type" value="Genomic_DNA"/>
</dbReference>
<sequence>MLDCLRARTASELATAAGQTRIHRPNWRTKAWAPTVDGDFIEDDPKVLWEKGNFAQIPLIGGLNYHDGSLWALSSLLSLRNQSTATPSFTAASFLVVNETDIFPNPNFTGLSKDHQFEAFREMARNDFALSVSVSVSVFLAIINRRLAQSGSPLESNKRAI</sequence>
<dbReference type="InterPro" id="IPR002018">
    <property type="entry name" value="CarbesteraseB"/>
</dbReference>
<name>A0A183B4F1_9TREM</name>